<organism evidence="1 2">
    <name type="scientific">Bacillus caldolyticus</name>
    <dbReference type="NCBI Taxonomy" id="1394"/>
    <lineage>
        <taxon>Bacteria</taxon>
        <taxon>Bacillati</taxon>
        <taxon>Bacillota</taxon>
        <taxon>Bacilli</taxon>
        <taxon>Bacillales</taxon>
        <taxon>Anoxybacillaceae</taxon>
        <taxon>Geobacillus</taxon>
        <taxon>Geobacillus thermoleovorans group</taxon>
    </lineage>
</organism>
<name>A0ABM6QRC0_BACCL</name>
<gene>
    <name evidence="1" type="ORF">CWI35_16620</name>
</gene>
<protein>
    <submittedName>
        <fullName evidence="1">Uncharacterized protein</fullName>
    </submittedName>
</protein>
<keyword evidence="2" id="KW-1185">Reference proteome</keyword>
<proteinExistence type="predicted"/>
<dbReference type="Proteomes" id="UP000265462">
    <property type="component" value="Chromosome"/>
</dbReference>
<evidence type="ECO:0000313" key="2">
    <source>
        <dbReference type="Proteomes" id="UP000265462"/>
    </source>
</evidence>
<dbReference type="EMBL" id="CP025074">
    <property type="protein sequence ID" value="AUI37939.1"/>
    <property type="molecule type" value="Genomic_DNA"/>
</dbReference>
<sequence length="71" mass="8079">MAANNGFPTQTRGYAYKSIDWWPDSVVASTNWLNPRQEETRNFTQQEGDKYYGQIVGQTVGSRGYVTITVK</sequence>
<evidence type="ECO:0000313" key="1">
    <source>
        <dbReference type="EMBL" id="AUI37939.1"/>
    </source>
</evidence>
<accession>A0ABM6QRC0</accession>
<dbReference type="RefSeq" id="WP_119877938.1">
    <property type="nucleotide sequence ID" value="NZ_CP025074.1"/>
</dbReference>
<reference evidence="1 2" key="1">
    <citation type="submission" date="2018-02" db="EMBL/GenBank/DDBJ databases">
        <title>Complete genome and methylome analysis of Bacillus caldolyticus.</title>
        <authorList>
            <person name="Fomenkov A.I."/>
            <person name="Mersha F."/>
            <person name="Vincze T."/>
            <person name="Roberts R.J."/>
        </authorList>
    </citation>
    <scope>NUCLEOTIDE SEQUENCE [LARGE SCALE GENOMIC DNA]</scope>
    <source>
        <strain evidence="1 2">NEB414</strain>
    </source>
</reference>